<protein>
    <submittedName>
        <fullName evidence="10">Sulfonate transport system permease protein</fullName>
    </submittedName>
</protein>
<feature type="transmembrane region" description="Helical" evidence="7">
    <location>
        <begin position="169"/>
        <end position="188"/>
    </location>
</feature>
<evidence type="ECO:0000256" key="1">
    <source>
        <dbReference type="ARBA" id="ARBA00004651"/>
    </source>
</evidence>
<keyword evidence="4 7" id="KW-0812">Transmembrane</keyword>
<dbReference type="PANTHER" id="PTHR30151:SF38">
    <property type="entry name" value="ALIPHATIC SULFONATES TRANSPORT PERMEASE PROTEIN SSUC-RELATED"/>
    <property type="match status" value="1"/>
</dbReference>
<evidence type="ECO:0000256" key="4">
    <source>
        <dbReference type="ARBA" id="ARBA00022692"/>
    </source>
</evidence>
<evidence type="ECO:0000256" key="6">
    <source>
        <dbReference type="ARBA" id="ARBA00023136"/>
    </source>
</evidence>
<dbReference type="FunFam" id="1.10.3720.10:FF:000003">
    <property type="entry name" value="Aliphatic sulfonate ABC transporter permease"/>
    <property type="match status" value="1"/>
</dbReference>
<name>A0A7W8VCK6_9ACTN</name>
<evidence type="ECO:0000313" key="11">
    <source>
        <dbReference type="Proteomes" id="UP000572635"/>
    </source>
</evidence>
<comment type="subcellular location">
    <subcellularLocation>
        <location evidence="1 7">Cell membrane</location>
        <topology evidence="1 7">Multi-pass membrane protein</topology>
    </subcellularLocation>
</comment>
<feature type="transmembrane region" description="Helical" evidence="7">
    <location>
        <begin position="110"/>
        <end position="133"/>
    </location>
</feature>
<dbReference type="RefSeq" id="WP_312893513.1">
    <property type="nucleotide sequence ID" value="NZ_BAAAJD010000007.1"/>
</dbReference>
<accession>A0A7W8VCK6</accession>
<dbReference type="Pfam" id="PF00528">
    <property type="entry name" value="BPD_transp_1"/>
    <property type="match status" value="1"/>
</dbReference>
<dbReference type="GO" id="GO:0042918">
    <property type="term" value="P:alkanesulfonate transmembrane transport"/>
    <property type="evidence" value="ECO:0007669"/>
    <property type="project" value="UniProtKB-ARBA"/>
</dbReference>
<sequence>MTIDQTSRPDPAPDPPAAGPAEPAGTPPRRPGRVETETVRSAAERRRRIPRWAVKTLSPIALIALWQAASSTGALPAETLAAPSVVLTTAADLAGTGELQEAVLTSLGRVLAGLVLGIATAVVLATLSGLFRLGEDIIDAPVQMLRTVPTIGLIPLLIIWFGIGEEPKIALIALTVTFPLYMNIYGGIRNVDSALIEAARTLGVGRLGIVRHIVLPGAMPGALVGLRFALGSAWLALVFGETINATSGIGYLMNNAREFFQTDVIVVCLALYALLGLIADLIVRLLERVLLAWRPAFSGT</sequence>
<dbReference type="InterPro" id="IPR035906">
    <property type="entry name" value="MetI-like_sf"/>
</dbReference>
<organism evidence="10 11">
    <name type="scientific">Nocardiopsis composta</name>
    <dbReference type="NCBI Taxonomy" id="157465"/>
    <lineage>
        <taxon>Bacteria</taxon>
        <taxon>Bacillati</taxon>
        <taxon>Actinomycetota</taxon>
        <taxon>Actinomycetes</taxon>
        <taxon>Streptosporangiales</taxon>
        <taxon>Nocardiopsidaceae</taxon>
        <taxon>Nocardiopsis</taxon>
    </lineage>
</organism>
<evidence type="ECO:0000259" key="9">
    <source>
        <dbReference type="PROSITE" id="PS50928"/>
    </source>
</evidence>
<keyword evidence="11" id="KW-1185">Reference proteome</keyword>
<evidence type="ECO:0000256" key="5">
    <source>
        <dbReference type="ARBA" id="ARBA00022989"/>
    </source>
</evidence>
<evidence type="ECO:0000256" key="2">
    <source>
        <dbReference type="ARBA" id="ARBA00022448"/>
    </source>
</evidence>
<dbReference type="AlphaFoldDB" id="A0A7W8VCK6"/>
<evidence type="ECO:0000313" key="10">
    <source>
        <dbReference type="EMBL" id="MBB5431307.1"/>
    </source>
</evidence>
<dbReference type="CDD" id="cd06261">
    <property type="entry name" value="TM_PBP2"/>
    <property type="match status" value="1"/>
</dbReference>
<evidence type="ECO:0000256" key="8">
    <source>
        <dbReference type="SAM" id="MobiDB-lite"/>
    </source>
</evidence>
<keyword evidence="3" id="KW-1003">Cell membrane</keyword>
<dbReference type="InterPro" id="IPR000515">
    <property type="entry name" value="MetI-like"/>
</dbReference>
<dbReference type="PROSITE" id="PS50928">
    <property type="entry name" value="ABC_TM1"/>
    <property type="match status" value="1"/>
</dbReference>
<feature type="transmembrane region" description="Helical" evidence="7">
    <location>
        <begin position="234"/>
        <end position="252"/>
    </location>
</feature>
<feature type="transmembrane region" description="Helical" evidence="7">
    <location>
        <begin position="145"/>
        <end position="163"/>
    </location>
</feature>
<evidence type="ECO:0000256" key="3">
    <source>
        <dbReference type="ARBA" id="ARBA00022475"/>
    </source>
</evidence>
<keyword evidence="6 7" id="KW-0472">Membrane</keyword>
<reference evidence="10 11" key="1">
    <citation type="submission" date="2020-08" db="EMBL/GenBank/DDBJ databases">
        <title>Sequencing the genomes of 1000 actinobacteria strains.</title>
        <authorList>
            <person name="Klenk H.-P."/>
        </authorList>
    </citation>
    <scope>NUCLEOTIDE SEQUENCE [LARGE SCALE GENOMIC DNA]</scope>
    <source>
        <strain evidence="10 11">DSM 44551</strain>
    </source>
</reference>
<comment type="similarity">
    <text evidence="7">Belongs to the binding-protein-dependent transport system permease family.</text>
</comment>
<feature type="transmembrane region" description="Helical" evidence="7">
    <location>
        <begin position="264"/>
        <end position="286"/>
    </location>
</feature>
<feature type="region of interest" description="Disordered" evidence="8">
    <location>
        <begin position="1"/>
        <end position="42"/>
    </location>
</feature>
<feature type="compositionally biased region" description="Basic and acidic residues" evidence="8">
    <location>
        <begin position="32"/>
        <end position="42"/>
    </location>
</feature>
<keyword evidence="2 7" id="KW-0813">Transport</keyword>
<comment type="caution">
    <text evidence="10">The sequence shown here is derived from an EMBL/GenBank/DDBJ whole genome shotgun (WGS) entry which is preliminary data.</text>
</comment>
<dbReference type="Gene3D" id="1.10.3720.10">
    <property type="entry name" value="MetI-like"/>
    <property type="match status" value="1"/>
</dbReference>
<gene>
    <name evidence="10" type="ORF">HDA36_001391</name>
</gene>
<evidence type="ECO:0000256" key="7">
    <source>
        <dbReference type="RuleBase" id="RU363032"/>
    </source>
</evidence>
<dbReference type="EMBL" id="JACHDB010000001">
    <property type="protein sequence ID" value="MBB5431307.1"/>
    <property type="molecule type" value="Genomic_DNA"/>
</dbReference>
<feature type="domain" description="ABC transmembrane type-1" evidence="9">
    <location>
        <begin position="99"/>
        <end position="283"/>
    </location>
</feature>
<dbReference type="SUPFAM" id="SSF161098">
    <property type="entry name" value="MetI-like"/>
    <property type="match status" value="1"/>
</dbReference>
<proteinExistence type="inferred from homology"/>
<dbReference type="GO" id="GO:0005886">
    <property type="term" value="C:plasma membrane"/>
    <property type="evidence" value="ECO:0007669"/>
    <property type="project" value="UniProtKB-SubCell"/>
</dbReference>
<keyword evidence="5 7" id="KW-1133">Transmembrane helix</keyword>
<dbReference type="Proteomes" id="UP000572635">
    <property type="component" value="Unassembled WGS sequence"/>
</dbReference>
<dbReference type="PANTHER" id="PTHR30151">
    <property type="entry name" value="ALKANE SULFONATE ABC TRANSPORTER-RELATED, MEMBRANE SUBUNIT"/>
    <property type="match status" value="1"/>
</dbReference>